<dbReference type="VEuPathDB" id="FungiDB:P175DRAFT_0507482"/>
<keyword evidence="2" id="KW-1185">Reference proteome</keyword>
<evidence type="ECO:0000313" key="1">
    <source>
        <dbReference type="EMBL" id="KKK25297.1"/>
    </source>
</evidence>
<proteinExistence type="predicted"/>
<evidence type="ECO:0000313" key="2">
    <source>
        <dbReference type="Proteomes" id="UP000034947"/>
    </source>
</evidence>
<comment type="caution">
    <text evidence="1">The sequence shown here is derived from an EMBL/GenBank/DDBJ whole genome shotgun (WGS) entry which is preliminary data.</text>
</comment>
<reference evidence="1 2" key="1">
    <citation type="submission" date="2015-02" db="EMBL/GenBank/DDBJ databases">
        <title>Draft Genome Sequences of Two Closely-Related Aflatoxigenic Aspergillus Species Obtained from the Cote d'Ivoire.</title>
        <authorList>
            <person name="Moore G.G."/>
            <person name="Beltz S.B."/>
            <person name="Mack B.M."/>
        </authorList>
    </citation>
    <scope>NUCLEOTIDE SEQUENCE [LARGE SCALE GENOMIC DNA]</scope>
    <source>
        <strain evidence="1 2">SRRC1432</strain>
    </source>
</reference>
<organism evidence="1 2">
    <name type="scientific">Aspergillus ochraceoroseus</name>
    <dbReference type="NCBI Taxonomy" id="138278"/>
    <lineage>
        <taxon>Eukaryota</taxon>
        <taxon>Fungi</taxon>
        <taxon>Dikarya</taxon>
        <taxon>Ascomycota</taxon>
        <taxon>Pezizomycotina</taxon>
        <taxon>Eurotiomycetes</taxon>
        <taxon>Eurotiomycetidae</taxon>
        <taxon>Eurotiales</taxon>
        <taxon>Aspergillaceae</taxon>
        <taxon>Aspergillus</taxon>
        <taxon>Aspergillus subgen. Nidulantes</taxon>
    </lineage>
</organism>
<dbReference type="OrthoDB" id="4223756at2759"/>
<gene>
    <name evidence="1" type="ORF">AOCH_003334</name>
</gene>
<name>A0A0F8XP74_9EURO</name>
<protein>
    <submittedName>
        <fullName evidence="1">Uncharacterized protein</fullName>
    </submittedName>
</protein>
<accession>A0A0F8XP74</accession>
<dbReference type="AlphaFoldDB" id="A0A0F8XP74"/>
<dbReference type="Proteomes" id="UP000034947">
    <property type="component" value="Unassembled WGS sequence"/>
</dbReference>
<sequence>MKLATHHPSLSVSSFLKPFSARYVASARNGKADSIGVVHITDSNLITNRIRDPPPKRYSIMARFRSHQRKKSARSIASEDPWKVDTPFGPPRITTHYFPGSGIRRIRNTLSKLSPSARAERELLRQKNRYKIPLTERNMDTFVTEQEFTDARYPDQHTNELHIAAWLDRLSS</sequence>
<dbReference type="EMBL" id="JYKN01000214">
    <property type="protein sequence ID" value="KKK25297.1"/>
    <property type="molecule type" value="Genomic_DNA"/>
</dbReference>